<evidence type="ECO:0000256" key="2">
    <source>
        <dbReference type="ARBA" id="ARBA00022450"/>
    </source>
</evidence>
<dbReference type="SUPFAM" id="SSF50129">
    <property type="entry name" value="GroES-like"/>
    <property type="match status" value="1"/>
</dbReference>
<feature type="domain" description="Carrier" evidence="10">
    <location>
        <begin position="1147"/>
        <end position="1222"/>
    </location>
</feature>
<dbReference type="InterPro" id="IPR020841">
    <property type="entry name" value="PKS_Beta-ketoAc_synthase_dom"/>
</dbReference>
<dbReference type="InterPro" id="IPR009081">
    <property type="entry name" value="PP-bd_ACP"/>
</dbReference>
<dbReference type="CDD" id="cd08956">
    <property type="entry name" value="KR_3_FAS_SDR_x"/>
    <property type="match status" value="2"/>
</dbReference>
<evidence type="ECO:0000256" key="4">
    <source>
        <dbReference type="ARBA" id="ARBA00022679"/>
    </source>
</evidence>
<dbReference type="SMART" id="SM00826">
    <property type="entry name" value="PKS_DH"/>
    <property type="match status" value="2"/>
</dbReference>
<dbReference type="SUPFAM" id="SSF55048">
    <property type="entry name" value="Probable ACP-binding domain of malonyl-CoA ACP transacylase"/>
    <property type="match status" value="1"/>
</dbReference>
<dbReference type="Pfam" id="PF13602">
    <property type="entry name" value="ADH_zinc_N_2"/>
    <property type="match status" value="1"/>
</dbReference>
<dbReference type="SMART" id="SM01294">
    <property type="entry name" value="PKS_PP_betabranch"/>
    <property type="match status" value="2"/>
</dbReference>
<comment type="caution">
    <text evidence="13">The sequence shown here is derived from an EMBL/GenBank/DDBJ whole genome shotgun (WGS) entry which is preliminary data.</text>
</comment>
<feature type="domain" description="Ketosynthase family 3 (KS3)" evidence="11">
    <location>
        <begin position="1243"/>
        <end position="1665"/>
    </location>
</feature>
<dbReference type="Gene3D" id="3.40.50.720">
    <property type="entry name" value="NAD(P)-binding Rossmann-like Domain"/>
    <property type="match status" value="2"/>
</dbReference>
<dbReference type="SUPFAM" id="SSF51735">
    <property type="entry name" value="NAD(P)-binding Rossmann-fold domains"/>
    <property type="match status" value="5"/>
</dbReference>
<dbReference type="InterPro" id="IPR016036">
    <property type="entry name" value="Malonyl_transacylase_ACP-bd"/>
</dbReference>
<dbReference type="CDD" id="cd00833">
    <property type="entry name" value="PKS"/>
    <property type="match status" value="1"/>
</dbReference>
<evidence type="ECO:0000256" key="6">
    <source>
        <dbReference type="ARBA" id="ARBA00023268"/>
    </source>
</evidence>
<feature type="domain" description="PKS/mFAS DH" evidence="12">
    <location>
        <begin position="84"/>
        <end position="362"/>
    </location>
</feature>
<feature type="compositionally biased region" description="Polar residues" evidence="9">
    <location>
        <begin position="2275"/>
        <end position="2285"/>
    </location>
</feature>
<dbReference type="Proteomes" id="UP000632289">
    <property type="component" value="Unassembled WGS sequence"/>
</dbReference>
<dbReference type="SUPFAM" id="SSF47336">
    <property type="entry name" value="ACP-like"/>
    <property type="match status" value="2"/>
</dbReference>
<dbReference type="InterPro" id="IPR013968">
    <property type="entry name" value="PKS_KR"/>
</dbReference>
<dbReference type="InterPro" id="IPR049900">
    <property type="entry name" value="PKS_mFAS_DH"/>
</dbReference>
<feature type="active site" description="Proton acceptor; for dehydratase activity" evidence="8">
    <location>
        <position position="2179"/>
    </location>
</feature>
<dbReference type="Pfam" id="PF21089">
    <property type="entry name" value="PKS_DH_N"/>
    <property type="match status" value="2"/>
</dbReference>
<feature type="region of interest" description="C-terminal hotdog fold" evidence="8">
    <location>
        <begin position="227"/>
        <end position="362"/>
    </location>
</feature>
<feature type="region of interest" description="Disordered" evidence="9">
    <location>
        <begin position="2267"/>
        <end position="2288"/>
    </location>
</feature>
<dbReference type="InterPro" id="IPR020843">
    <property type="entry name" value="ER"/>
</dbReference>
<dbReference type="InterPro" id="IPR050091">
    <property type="entry name" value="PKS_NRPS_Biosynth_Enz"/>
</dbReference>
<accession>A0A927EZG9</accession>
<dbReference type="InterPro" id="IPR049552">
    <property type="entry name" value="PKS_DH_N"/>
</dbReference>
<dbReference type="Gene3D" id="1.10.1200.10">
    <property type="entry name" value="ACP-like"/>
    <property type="match status" value="2"/>
</dbReference>
<evidence type="ECO:0000256" key="7">
    <source>
        <dbReference type="ARBA" id="ARBA00023315"/>
    </source>
</evidence>
<dbReference type="EMBL" id="JACXYU010000007">
    <property type="protein sequence ID" value="MBD3932814.1"/>
    <property type="molecule type" value="Genomic_DNA"/>
</dbReference>
<dbReference type="InterPro" id="IPR014030">
    <property type="entry name" value="Ketoacyl_synth_N"/>
</dbReference>
<dbReference type="InterPro" id="IPR049551">
    <property type="entry name" value="PKS_DH_C"/>
</dbReference>
<keyword evidence="4" id="KW-0808">Transferase</keyword>
<dbReference type="SUPFAM" id="SSF52151">
    <property type="entry name" value="FabD/lysophospholipase-like"/>
    <property type="match status" value="1"/>
</dbReference>
<dbReference type="PROSITE" id="PS50075">
    <property type="entry name" value="CARRIER"/>
    <property type="match status" value="2"/>
</dbReference>
<dbReference type="InterPro" id="IPR020806">
    <property type="entry name" value="PKS_PP-bd"/>
</dbReference>
<dbReference type="GO" id="GO:0008270">
    <property type="term" value="F:zinc ion binding"/>
    <property type="evidence" value="ECO:0007669"/>
    <property type="project" value="InterPro"/>
</dbReference>
<dbReference type="GO" id="GO:0031177">
    <property type="term" value="F:phosphopantetheine binding"/>
    <property type="evidence" value="ECO:0007669"/>
    <property type="project" value="InterPro"/>
</dbReference>
<dbReference type="SMART" id="SM00823">
    <property type="entry name" value="PKS_PP"/>
    <property type="match status" value="2"/>
</dbReference>
<sequence>ETVEGRAATVGSLRRDDGGLRRFVTSLSEAHTAGVAVDWAAYYADTGAQRVPLPTYAFQRQRFWQGSATGSGDASAAGQRRVEHPVLAAAVPVGDRDEWVYTGRISQETQPWTRDHEVLGSVVVPGVALAEMVVTAGRHLDCAVLDELVLAAPLLLDEDATVRVQVTVGAAGEDGRREVAVFSAAETAEEDGPAEPTCHGRGWLAPESEPASVRRAAWQEVWPPQDAEQTSVDTLYEGMADLGYDYGPLFQCVRSVWRARNEVYAEIALPDGADGGGFPVHPGLLDAAMHGGLLEKESGDSVVLPFSWSGVRIGSTPATTARVRVAGTGKSTLRVDVVDEQGEPVMSMDQLVFRAVDPGQLDGTRGAHANALFQLAWTPVETTPRPAAVVVLGTDHPDLDALEQALAAGEAAPEAVVATFDSDSDSDGGTGVRAVAAEALALVQRWLAGEHFAGSRLVVVTRGGVAAGGAAESADPAQAAVCGLVRSAQSEHPGRFVLVDVGGVAAGGGEAPDWGALLDLDESELAVREGRVLAPRLARLPAVPSDDAWRLSTRRKGSLEDMAVVPSDGARPLEAGEVRIAVRAAGLNFRDVLIALGMYPGDVPLGSEAAGVVVEVGSDVTDLAPGEHVFGCVLESFGPLAVADRRLITTIPAGWTFAQAAAVPVAHLTAYCALVDLAVVRPGEKVLVHAAAGGVGTAAVQLARHLGAEVFATASPAKWDAVRALGVPADRIASSRDLGFRQAFLAATDGSGVDVVVNALAGEFVDAGLDLLPRGGRFVEMGKADLRDAGTVAREHDGVRYTSFDTFEAAGIDRLREMLAEIVALFERGVLTHAPVRTWDVRRGEEAFRFLREGHNVGKVVLTVPAPLDPHGTVLITGGTSGLGALFARHAVTRHGARHLLLVSRRGADAPGVGALVAELEAEGASVRAAACDVADREQLGALLASVDRPLTAVIHSAGVLDDGVVEQLTPEQVDRVLRPKVDAALHLHELTADADLSAFVLFSSVAALIGSPGQANYAAANAALDALASARRAEGLPATALAWGLWGDATGMTGELDQAELARLERMGVTALTAERGRELFDLSLRVDAALLAPVTLDPSVLRAQARAGTLPPLLRGLVRAPARAADGGGSWSRRLAGVPEADREQVVLELVLAQIASVLGHASPAAIDAERAFRELGFDSLSAVELRNRLSRLTGLKLPATLVFDHPNPVAVARLLLAEIGGSVEETRPARRSRPTRTDADEPLAVVGMSCRYPGGVTSPDELWELVASGRDAMSPLPTDRGWDLERLYDPDPDRPGTLYTRAGGFVDGVGAFDADFFGISPREALAMDPQQRLLLEASWEAFENAGIDPTTLRGTDTGVFCGAVNSGYGASVRPETDGYHLTGTTTSVASGRVAYSLGLEGPAVSVDTACSSSLVALHLAAQALRSGECSMALVGGVSVMAAPNLLIDFSRQRGLAPDGRCKAYGASADGTGFSDGLGLLVVERLSEARRRGHRVLAVIRGSAINQDGASNGLTAPNGPAQERVIRAALANADLRPDEVDTVEGHGTGTTLGDPIEAQALLATYGRERGDAPLYLGSIKSNIGHSSAAAGVAGVIKMVQAMRHGTLPATLHADEPSPHIDWRPGAVELLTQAREWSATGRPRRAAVSSFGVSGTNAHVILEEAPAEEPVSVEDGRDVTGAPSGALPVVLSARNDEALSAQAERLRAHLLARPELSVPDVAFTAVTTRALLERRAVVVAREREELLAALAGVSSGVSPVGGRTAFLFTGQGSQRPGMGLELAAVFPAFDRALDAVCAELDPLVGRSVRELLAESDGALDATEFTQVALFAVEVAMFRLLESLGVRPDYLIGHSVGELAAAHAAGVLSLPDACALVVARGRLMGALPTGGAMVAVEATEAEVAESLAGFEGRLEIAAVNGPRAVVVSGDEDAAQEWLPAWRDRRTSRLRVSHAFHSPHMEPMLAEFRAVAEGLRYAEPKIPVVSNVTGEPVSAVDADYWVRHVRQAVRFHDGVRTLHGLGVRRFLELGPDAVLTAMARQCLDAESTEHTEGAEHTGHTRNTEEAEEAETVLLPALRAKHSEAETFAGFLGRAHAAGVPVDWHACLPGARRVELPTYAFQRRPYWLAPSGGPGAGDATASGLGTVDHPMLVGAVRVGDRDEWMFTGRLSTDTQPWTRDHVVLGATIVPGTALVELALAAGRHVETPVLDELVLEAPLLLDPSVSRQLQVTVGPAGEDGRREVALYSRPERGSDDERPETVCHGRGRLAPDVGPAPQSQPQWQTVWPPQDARPASVEDLYDGMADLGYAYGPMFHGVRAVWRAGDPADGTVYAEVALPEDTGGEGWGVHPALFDAAMHGSLLEQGADVAAVLPFSWTGVRVGETGRSRVRARITPAGESAFRVDITGERGEPVLTMERLVMRPVEAGQLANAQRDAAQSLFGVEWTPVSPAASAASRDVRIAVLGELTAPGERFADLAALERALVDGAAAPDLVLATVDGAAPGDATADAARASAVAALELVRRWLASEPLRAARLVVATRNAAAVDGEPAEVAQGAVWGLVHSAQAEYPGRLTLVDVDAAEPVAEPVWTSLAGLDEPRLAVRGGRVLAPRLVRAADRGTEPSFDPDGTVLITGGTGGLGALAARHLATAHGARRLLLVSRRGPAAEGAADLVAELGAAGCDARVLACDVSDRDEVAKLLASLDRPLTMVVHTAGVLDDAVVDQLTPEQVERVMRPKVDAALHLHELTAGTNLSAFVLFSSAAALIGSPGQANYAAANAALDALAAARRARGLPATSLAWGLWADSTGMTGDMDEAALARLARMGVGAISTELGLALFDRALTSGAALLAPVRLDLPTLRAQARGGMLPALMRGLVPVSRPGGGSLAQRLAGVPEANRARVVLDVVRAQVAAVLGHASADAVEPGRAFKELGFDSLSAVELRNGLAQATGVRLPATLVFDHPTPAAIADHLVSVVAPEAGAGASPSEDDAVRALLASIPVARLRQAGLLDTLRSLADDAPDAGAPADGAATVSIDDMDAADLVRMARGDTA</sequence>
<dbReference type="InterPro" id="IPR016035">
    <property type="entry name" value="Acyl_Trfase/lysoPLipase"/>
</dbReference>
<evidence type="ECO:0000256" key="3">
    <source>
        <dbReference type="ARBA" id="ARBA00022553"/>
    </source>
</evidence>
<organism evidence="13 14">
    <name type="scientific">Streptomyces chumphonensis</name>
    <dbReference type="NCBI Taxonomy" id="1214925"/>
    <lineage>
        <taxon>Bacteria</taxon>
        <taxon>Bacillati</taxon>
        <taxon>Actinomycetota</taxon>
        <taxon>Actinomycetes</taxon>
        <taxon>Kitasatosporales</taxon>
        <taxon>Streptomycetaceae</taxon>
        <taxon>Streptomyces</taxon>
    </lineage>
</organism>
<dbReference type="InterPro" id="IPR057326">
    <property type="entry name" value="KR_dom"/>
</dbReference>
<evidence type="ECO:0000259" key="12">
    <source>
        <dbReference type="PROSITE" id="PS52019"/>
    </source>
</evidence>
<dbReference type="SUPFAM" id="SSF53901">
    <property type="entry name" value="Thiolase-like"/>
    <property type="match status" value="1"/>
</dbReference>
<dbReference type="PROSITE" id="PS01162">
    <property type="entry name" value="QOR_ZETA_CRYSTAL"/>
    <property type="match status" value="1"/>
</dbReference>
<dbReference type="PROSITE" id="PS00606">
    <property type="entry name" value="KS3_1"/>
    <property type="match status" value="1"/>
</dbReference>
<dbReference type="Pfam" id="PF16197">
    <property type="entry name" value="KAsynt_C_assoc"/>
    <property type="match status" value="1"/>
</dbReference>
<dbReference type="FunFam" id="3.40.366.10:FF:000002">
    <property type="entry name" value="Probable polyketide synthase 2"/>
    <property type="match status" value="1"/>
</dbReference>
<feature type="non-terminal residue" evidence="13">
    <location>
        <position position="1"/>
    </location>
</feature>
<dbReference type="Gene3D" id="3.10.129.110">
    <property type="entry name" value="Polyketide synthase dehydratase"/>
    <property type="match status" value="2"/>
</dbReference>
<evidence type="ECO:0000256" key="8">
    <source>
        <dbReference type="PROSITE-ProRule" id="PRU01363"/>
    </source>
</evidence>
<keyword evidence="14" id="KW-1185">Reference proteome</keyword>
<dbReference type="Gene3D" id="3.90.180.10">
    <property type="entry name" value="Medium-chain alcohol dehydrogenases, catalytic domain"/>
    <property type="match status" value="1"/>
</dbReference>
<dbReference type="InterPro" id="IPR013154">
    <property type="entry name" value="ADH-like_N"/>
</dbReference>
<dbReference type="InterPro" id="IPR018201">
    <property type="entry name" value="Ketoacyl_synth_AS"/>
</dbReference>
<evidence type="ECO:0000256" key="1">
    <source>
        <dbReference type="ARBA" id="ARBA00004792"/>
    </source>
</evidence>
<keyword evidence="2" id="KW-0596">Phosphopantetheine</keyword>
<dbReference type="SMART" id="SM00827">
    <property type="entry name" value="PKS_AT"/>
    <property type="match status" value="1"/>
</dbReference>
<dbReference type="InterPro" id="IPR002364">
    <property type="entry name" value="Quin_OxRdtase/zeta-crystal_CS"/>
</dbReference>
<dbReference type="SMART" id="SM00825">
    <property type="entry name" value="PKS_KS"/>
    <property type="match status" value="1"/>
</dbReference>
<dbReference type="GO" id="GO:0016491">
    <property type="term" value="F:oxidoreductase activity"/>
    <property type="evidence" value="ECO:0007669"/>
    <property type="project" value="InterPro"/>
</dbReference>
<dbReference type="Pfam" id="PF08659">
    <property type="entry name" value="KR"/>
    <property type="match status" value="2"/>
</dbReference>
<dbReference type="PANTHER" id="PTHR43775">
    <property type="entry name" value="FATTY ACID SYNTHASE"/>
    <property type="match status" value="1"/>
</dbReference>
<dbReference type="InterPro" id="IPR020807">
    <property type="entry name" value="PKS_DH"/>
</dbReference>
<keyword evidence="3" id="KW-0597">Phosphoprotein</keyword>
<dbReference type="InterPro" id="IPR055123">
    <property type="entry name" value="SpnB-like_Rossmann"/>
</dbReference>
<feature type="region of interest" description="N-terminal hotdog fold" evidence="8">
    <location>
        <begin position="2147"/>
        <end position="2274"/>
    </location>
</feature>
<evidence type="ECO:0000313" key="14">
    <source>
        <dbReference type="Proteomes" id="UP000632289"/>
    </source>
</evidence>
<keyword evidence="6" id="KW-0511">Multifunctional enzyme</keyword>
<dbReference type="Pfam" id="PF02801">
    <property type="entry name" value="Ketoacyl-synt_C"/>
    <property type="match status" value="1"/>
</dbReference>
<dbReference type="Gene3D" id="3.40.47.10">
    <property type="match status" value="1"/>
</dbReference>
<dbReference type="SMART" id="SM00829">
    <property type="entry name" value="PKS_ER"/>
    <property type="match status" value="1"/>
</dbReference>
<dbReference type="CDD" id="cd05195">
    <property type="entry name" value="enoyl_red"/>
    <property type="match status" value="1"/>
</dbReference>
<dbReference type="InterPro" id="IPR036736">
    <property type="entry name" value="ACP-like_sf"/>
</dbReference>
<dbReference type="FunFam" id="1.10.1200.10:FF:000007">
    <property type="entry name" value="Probable polyketide synthase pks17"/>
    <property type="match status" value="2"/>
</dbReference>
<dbReference type="GO" id="GO:0004312">
    <property type="term" value="F:fatty acid synthase activity"/>
    <property type="evidence" value="ECO:0007669"/>
    <property type="project" value="TreeGrafter"/>
</dbReference>
<dbReference type="Pfam" id="PF08240">
    <property type="entry name" value="ADH_N"/>
    <property type="match status" value="1"/>
</dbReference>
<dbReference type="InterPro" id="IPR001227">
    <property type="entry name" value="Ac_transferase_dom_sf"/>
</dbReference>
<dbReference type="FunFam" id="3.40.47.10:FF:000019">
    <property type="entry name" value="Polyketide synthase type I"/>
    <property type="match status" value="1"/>
</dbReference>
<dbReference type="Pfam" id="PF22953">
    <property type="entry name" value="SpnB_Rossmann"/>
    <property type="match status" value="2"/>
</dbReference>
<dbReference type="InterPro" id="IPR014031">
    <property type="entry name" value="Ketoacyl_synth_C"/>
</dbReference>
<protein>
    <submittedName>
        <fullName evidence="13">SDR family NAD(P)-dependent oxidoreductase</fullName>
    </submittedName>
</protein>
<dbReference type="Pfam" id="PF14765">
    <property type="entry name" value="PS-DH"/>
    <property type="match status" value="2"/>
</dbReference>
<dbReference type="InterPro" id="IPR016039">
    <property type="entry name" value="Thiolase-like"/>
</dbReference>
<evidence type="ECO:0000313" key="13">
    <source>
        <dbReference type="EMBL" id="MBD3932814.1"/>
    </source>
</evidence>
<dbReference type="PROSITE" id="PS00012">
    <property type="entry name" value="PHOSPHOPANTETHEINE"/>
    <property type="match status" value="2"/>
</dbReference>
<dbReference type="Pfam" id="PF00109">
    <property type="entry name" value="ketoacyl-synt"/>
    <property type="match status" value="1"/>
</dbReference>
<feature type="active site" description="Proton acceptor; for dehydratase activity" evidence="8">
    <location>
        <position position="116"/>
    </location>
</feature>
<dbReference type="InterPro" id="IPR036291">
    <property type="entry name" value="NAD(P)-bd_dom_sf"/>
</dbReference>
<reference evidence="13" key="1">
    <citation type="submission" date="2020-09" db="EMBL/GenBank/DDBJ databases">
        <title>Secondary metabolite and genome analysis of marine Streptomyces chumphonensis KK1-2T.</title>
        <authorList>
            <person name="Phongsopitanun W."/>
            <person name="Kanchanasin P."/>
            <person name="Pittayakhajonwut P."/>
            <person name="Suwanborirux K."/>
            <person name="Tanasupawat S."/>
        </authorList>
    </citation>
    <scope>NUCLEOTIDE SEQUENCE</scope>
    <source>
        <strain evidence="13">KK1-2</strain>
    </source>
</reference>
<keyword evidence="7" id="KW-0012">Acyltransferase</keyword>
<feature type="active site" description="Proton donor; for dehydratase activity" evidence="8">
    <location>
        <position position="2353"/>
    </location>
</feature>
<evidence type="ECO:0000259" key="11">
    <source>
        <dbReference type="PROSITE" id="PS52004"/>
    </source>
</evidence>
<dbReference type="InterPro" id="IPR042104">
    <property type="entry name" value="PKS_dehydratase_sf"/>
</dbReference>
<gene>
    <name evidence="13" type="ORF">IF129_14795</name>
</gene>
<feature type="region of interest" description="N-terminal hotdog fold" evidence="8">
    <location>
        <begin position="84"/>
        <end position="211"/>
    </location>
</feature>
<dbReference type="PANTHER" id="PTHR43775:SF51">
    <property type="entry name" value="INACTIVE PHENOLPHTHIOCEROL SYNTHESIS POLYKETIDE SYNTHASE TYPE I PKS1-RELATED"/>
    <property type="match status" value="1"/>
</dbReference>
<dbReference type="Pfam" id="PF00698">
    <property type="entry name" value="Acyl_transf_1"/>
    <property type="match status" value="1"/>
</dbReference>
<evidence type="ECO:0000256" key="5">
    <source>
        <dbReference type="ARBA" id="ARBA00023194"/>
    </source>
</evidence>
<keyword evidence="5" id="KW-0045">Antibiotic biosynthesis</keyword>
<feature type="region of interest" description="C-terminal hotdog fold" evidence="8">
    <location>
        <begin position="2290"/>
        <end position="2429"/>
    </location>
</feature>
<feature type="domain" description="PKS/mFAS DH" evidence="12">
    <location>
        <begin position="2147"/>
        <end position="2429"/>
    </location>
</feature>
<dbReference type="InterPro" id="IPR011032">
    <property type="entry name" value="GroES-like_sf"/>
</dbReference>
<dbReference type="GO" id="GO:0004315">
    <property type="term" value="F:3-oxoacyl-[acyl-carrier-protein] synthase activity"/>
    <property type="evidence" value="ECO:0007669"/>
    <property type="project" value="InterPro"/>
</dbReference>
<dbReference type="InterPro" id="IPR006162">
    <property type="entry name" value="Ppantetheine_attach_site"/>
</dbReference>
<dbReference type="GO" id="GO:0033068">
    <property type="term" value="P:macrolide biosynthetic process"/>
    <property type="evidence" value="ECO:0007669"/>
    <property type="project" value="UniProtKB-ARBA"/>
</dbReference>
<dbReference type="Gene3D" id="3.30.70.3290">
    <property type="match status" value="2"/>
</dbReference>
<dbReference type="SMART" id="SM00822">
    <property type="entry name" value="PKS_KR"/>
    <property type="match status" value="2"/>
</dbReference>
<dbReference type="Pfam" id="PF00550">
    <property type="entry name" value="PP-binding"/>
    <property type="match status" value="2"/>
</dbReference>
<dbReference type="FunFam" id="3.40.50.720:FF:000209">
    <property type="entry name" value="Polyketide synthase Pks12"/>
    <property type="match status" value="1"/>
</dbReference>
<dbReference type="GO" id="GO:0006633">
    <property type="term" value="P:fatty acid biosynthetic process"/>
    <property type="evidence" value="ECO:0007669"/>
    <property type="project" value="InterPro"/>
</dbReference>
<dbReference type="InterPro" id="IPR032821">
    <property type="entry name" value="PKS_assoc"/>
</dbReference>
<name>A0A927EZG9_9ACTN</name>
<dbReference type="FunFam" id="3.90.180.10:FF:000032">
    <property type="entry name" value="Probable polyketide synthase pks1"/>
    <property type="match status" value="1"/>
</dbReference>
<feature type="domain" description="Carrier" evidence="10">
    <location>
        <begin position="2899"/>
        <end position="2974"/>
    </location>
</feature>
<evidence type="ECO:0000256" key="9">
    <source>
        <dbReference type="SAM" id="MobiDB-lite"/>
    </source>
</evidence>
<feature type="region of interest" description="Disordered" evidence="9">
    <location>
        <begin position="2045"/>
        <end position="2066"/>
    </location>
</feature>
<feature type="active site" description="Proton donor; for dehydratase activity" evidence="8">
    <location>
        <position position="286"/>
    </location>
</feature>
<dbReference type="Gene3D" id="3.40.366.10">
    <property type="entry name" value="Malonyl-Coenzyme A Acyl Carrier Protein, domain 2"/>
    <property type="match status" value="1"/>
</dbReference>
<comment type="pathway">
    <text evidence="1">Antibiotic biosynthesis.</text>
</comment>
<dbReference type="Gene3D" id="3.40.50.11460">
    <property type="match status" value="1"/>
</dbReference>
<dbReference type="InterPro" id="IPR014043">
    <property type="entry name" value="Acyl_transferase_dom"/>
</dbReference>
<dbReference type="PROSITE" id="PS52004">
    <property type="entry name" value="KS3_2"/>
    <property type="match status" value="1"/>
</dbReference>
<proteinExistence type="predicted"/>
<evidence type="ECO:0000259" key="10">
    <source>
        <dbReference type="PROSITE" id="PS50075"/>
    </source>
</evidence>
<dbReference type="PROSITE" id="PS52019">
    <property type="entry name" value="PKS_MFAS_DH"/>
    <property type="match status" value="2"/>
</dbReference>
<feature type="compositionally biased region" description="Basic and acidic residues" evidence="9">
    <location>
        <begin position="2046"/>
        <end position="2063"/>
    </location>
</feature>